<dbReference type="SMART" id="SM00054">
    <property type="entry name" value="EFh"/>
    <property type="match status" value="2"/>
</dbReference>
<evidence type="ECO:0000313" key="5">
    <source>
        <dbReference type="EMBL" id="GBG29158.1"/>
    </source>
</evidence>
<dbReference type="Gene3D" id="1.10.238.10">
    <property type="entry name" value="EF-hand"/>
    <property type="match status" value="1"/>
</dbReference>
<dbReference type="InterPro" id="IPR011992">
    <property type="entry name" value="EF-hand-dom_pair"/>
</dbReference>
<dbReference type="OrthoDB" id="100022at2759"/>
<dbReference type="SUPFAM" id="SSF47473">
    <property type="entry name" value="EF-hand"/>
    <property type="match status" value="1"/>
</dbReference>
<dbReference type="PROSITE" id="PS00018">
    <property type="entry name" value="EF_HAND_1"/>
    <property type="match status" value="1"/>
</dbReference>
<feature type="domain" description="EF-hand" evidence="4">
    <location>
        <begin position="2143"/>
        <end position="2178"/>
    </location>
</feature>
<feature type="region of interest" description="Disordered" evidence="3">
    <location>
        <begin position="879"/>
        <end position="898"/>
    </location>
</feature>
<feature type="region of interest" description="Disordered" evidence="3">
    <location>
        <begin position="804"/>
        <end position="858"/>
    </location>
</feature>
<dbReference type="InParanoid" id="A0A2R5GHG0"/>
<feature type="compositionally biased region" description="Basic and acidic residues" evidence="3">
    <location>
        <begin position="804"/>
        <end position="813"/>
    </location>
</feature>
<feature type="compositionally biased region" description="Acidic residues" evidence="3">
    <location>
        <begin position="814"/>
        <end position="830"/>
    </location>
</feature>
<dbReference type="GO" id="GO:0005509">
    <property type="term" value="F:calcium ion binding"/>
    <property type="evidence" value="ECO:0007669"/>
    <property type="project" value="InterPro"/>
</dbReference>
<dbReference type="PROSITE" id="PS50222">
    <property type="entry name" value="EF_HAND_2"/>
    <property type="match status" value="2"/>
</dbReference>
<dbReference type="Proteomes" id="UP000241890">
    <property type="component" value="Unassembled WGS sequence"/>
</dbReference>
<keyword evidence="1" id="KW-0106">Calcium</keyword>
<evidence type="ECO:0000313" key="6">
    <source>
        <dbReference type="Proteomes" id="UP000241890"/>
    </source>
</evidence>
<dbReference type="CDD" id="cd00051">
    <property type="entry name" value="EFh"/>
    <property type="match status" value="1"/>
</dbReference>
<feature type="region of interest" description="Disordered" evidence="3">
    <location>
        <begin position="339"/>
        <end position="371"/>
    </location>
</feature>
<evidence type="ECO:0000256" key="2">
    <source>
        <dbReference type="SAM" id="Coils"/>
    </source>
</evidence>
<comment type="caution">
    <text evidence="5">The sequence shown here is derived from an EMBL/GenBank/DDBJ whole genome shotgun (WGS) entry which is preliminary data.</text>
</comment>
<evidence type="ECO:0000259" key="4">
    <source>
        <dbReference type="PROSITE" id="PS50222"/>
    </source>
</evidence>
<protein>
    <submittedName>
        <fullName evidence="5">Calmodulin</fullName>
    </submittedName>
</protein>
<name>A0A2R5GHG0_9STRA</name>
<dbReference type="Pfam" id="PF13499">
    <property type="entry name" value="EF-hand_7"/>
    <property type="match status" value="1"/>
</dbReference>
<organism evidence="5 6">
    <name type="scientific">Hondaea fermentalgiana</name>
    <dbReference type="NCBI Taxonomy" id="2315210"/>
    <lineage>
        <taxon>Eukaryota</taxon>
        <taxon>Sar</taxon>
        <taxon>Stramenopiles</taxon>
        <taxon>Bigyra</taxon>
        <taxon>Labyrinthulomycetes</taxon>
        <taxon>Thraustochytrida</taxon>
        <taxon>Thraustochytriidae</taxon>
        <taxon>Hondaea</taxon>
    </lineage>
</organism>
<gene>
    <name evidence="5" type="ORF">FCC1311_053802</name>
</gene>
<feature type="compositionally biased region" description="Basic and acidic residues" evidence="3">
    <location>
        <begin position="339"/>
        <end position="350"/>
    </location>
</feature>
<sequence>MQHEQALLGPAARREALRKRLHRKEQQAKARFSVTSRPPPDRVPHAHDDGELQRDSDDNDHASGTYEDNIDGPAVEPGDVAAELNARVIEGARESVQRALERERRDEEYHEEKALRVERNAELSRLAIESEGVQFVKEIHEGRVLFHGTGIPGKDALHNQMENADAEVDLLVDSHQEWALRSPELQEGLEALTPRSRQLRRDRDSELDATMLVAQGRIEKKRNFLLRVQRADREANEAHDEAEKIAAEAQELLEKLRKQHNVLSFEARAKTRRVMLAKQAEASALRKTADAAKEDAKQLKRHMIERGLAPDSFVSAATNAQTSPNLAKTKLPALAADSRAPHTEVGHLTEHGASQADDPDPPSTPDPQDWDYHLREGLKMSHLELMDSSTPASSETAVDAGLEMGVLDAIASREQLIASARSEAEACSRKFQSHLSGFVQTEDVGSLLYLLNRLRVASVRVVEALVKWRRGGETRLSAAEGAAETFAESFLKPRGWVVKIGFMGEQLYPGSKAFRSKVKRFSRDEDVNGKKALRFRYVGIYETREQALRAYEDEIKRLMAKEMCGPENFPKPKTIIRACGKHFAVESEMGVPNTRCEICFANSFNHFGKYSPSYMWNGQNYLLKMLHDTNFLEDIELLRLFFKEEFATGKLSFRGNPFLLAADIQNGERRELRVRKVRSESALAGDTTTKQAAATFGVPTDAVVVHPNQCIEWHGHMSRGPQIAVGKQRAYISLHVTSRHLVDEFARKYEAKHFEVVDMRRIRAAQAVLSEEKDLARYMYESRLDAKAKATQLLLAAEKQARREERARRRENGEEVESSSENDSSEESSSGEDNTQFLGKGPAAVGKKHGSSRKKKPIVYRAYKTPDVLSKEEIADLSNGAARRRRAPRYNPQTQAERLSESRLHTAYFWERGEYIAVQQVRHDLWGKKPGVWATGDPGTTFEGMQVRGEHRKHFDFNRKLKEQGKALVARRKRIQRRLAKSLRRGDACNPETIMQLVQLGREAQGSLLLMDCDTAELFLQKWQQRTRAAGIIQRNLRAAFARAFCTDLRVQIAANAELELRRGRNAVKLARRFTRKVVRKSVHRAKQRMKRPFLTEAVEYEGETVLVSIHDAHKLDRFTRSKATLLEPCFACRGLTTRTRERRDLAWLSVRGEPCVPGNVESSRVAQENLMWREKAHVQASEHLHNAHATMLAAQVHKHAMVQACDTALNFSKRQIELYEDLSLSTNQQAWDPLENANNAIYIQRKWQATKASFRAIIQVFELDAPSHPRVPALPPSWVRSKFTHSQGIEGFDPHVALAGPIFGGPQHKPTVEEAMCMLVRDRSAWDNSLAHQWSISFDVEDAIVQPPYVGTIRVSVYDASAGRATEWELDPIDLRLLLLEPHAGLPGAPIPEVFSYAHVQRLLLASRDANGMLTHQSMRKAIDALRRKVVGRLVQLVHLNVIDGGLRLGKLYFQRLRRKLFNSLFPTQWWKDLCRGRSSLQGHMILGGTHMIAGAPASVTVFENQGDLTVRVCWSRARVLADGRRIKRCRTTLHDESIRLMFQESGDLESFVLWKQCVKCNTYPRQVIEEILRNLTLDGAVRRGLCESGNEQRHASLDGKPLRTRFPFLPLGDARDASYRDPLKLVTNTRALYELVHREVLFISGLHLVVSGRMRTDGDILIEAAKFDQTVLSIRLSKPRVRDLVEKAGLAHLLERQRAKELFATLFALLAVRTATRPPHATREHPFFAKFCKMLQVGVPRGAVAHAILHDKDLKASVVDTMHVVLDADHSMQPPDRFRLGPRSYQCLILSQARPDEHFRLLHRGVTCVRGNVSVSMDVLERNRNLWLRMRRETQREKDTRVCCTEQAAMALEDDLAKTAQEQTTLYLEENAHVMVQAPHMDKIYEERTRAEFALPIEGPSMPASNTKMIVADESLTNSDEGMIETTAENEDAALIRRSSLKSSSSIDAGIEVFAQSDAHAKTESEVQEAARYASQEGQFDVAKDDWKMERELLARYTAAAARTSSGDTIMRELLDPSARVGLGPVTGGATPESDPDAETLVKHSVTLPADMLDILACTKRSDVPFLAHAEAESASEMQRLVTWLAFDRDADAHAIRAYLACESWRLTPIERAFRRFDSNRDGGLDPSEFRALAFSIGHVLTAEEATEALSLIDKDGNGTISLRELSLWALCAAPSKEKDLKFRRLQFELRVAASRARVRSVAERARTTVAGIAALSAPREPGVAESTVSHKEKK</sequence>
<reference evidence="5 6" key="1">
    <citation type="submission" date="2017-12" db="EMBL/GenBank/DDBJ databases">
        <title>Sequencing, de novo assembly and annotation of complete genome of a new Thraustochytrid species, strain FCC1311.</title>
        <authorList>
            <person name="Sedici K."/>
            <person name="Godart F."/>
            <person name="Aiese Cigliano R."/>
            <person name="Sanseverino W."/>
            <person name="Barakat M."/>
            <person name="Ortet P."/>
            <person name="Marechal E."/>
            <person name="Cagnac O."/>
            <person name="Amato A."/>
        </authorList>
    </citation>
    <scope>NUCLEOTIDE SEQUENCE [LARGE SCALE GENOMIC DNA]</scope>
</reference>
<evidence type="ECO:0000256" key="1">
    <source>
        <dbReference type="ARBA" id="ARBA00022837"/>
    </source>
</evidence>
<keyword evidence="2" id="KW-0175">Coiled coil</keyword>
<feature type="compositionally biased region" description="Basic and acidic residues" evidence="3">
    <location>
        <begin position="39"/>
        <end position="61"/>
    </location>
</feature>
<dbReference type="EMBL" id="BEYU01000053">
    <property type="protein sequence ID" value="GBG29158.1"/>
    <property type="molecule type" value="Genomic_DNA"/>
</dbReference>
<accession>A0A2R5GHG0</accession>
<feature type="compositionally biased region" description="Basic residues" evidence="3">
    <location>
        <begin position="846"/>
        <end position="858"/>
    </location>
</feature>
<proteinExistence type="predicted"/>
<keyword evidence="6" id="KW-1185">Reference proteome</keyword>
<dbReference type="InterPro" id="IPR002048">
    <property type="entry name" value="EF_hand_dom"/>
</dbReference>
<feature type="region of interest" description="Disordered" evidence="3">
    <location>
        <begin position="1"/>
        <end position="75"/>
    </location>
</feature>
<dbReference type="InterPro" id="IPR018247">
    <property type="entry name" value="EF_Hand_1_Ca_BS"/>
</dbReference>
<evidence type="ECO:0000256" key="3">
    <source>
        <dbReference type="SAM" id="MobiDB-lite"/>
    </source>
</evidence>
<feature type="coiled-coil region" evidence="2">
    <location>
        <begin position="228"/>
        <end position="302"/>
    </location>
</feature>
<feature type="domain" description="EF-hand" evidence="4">
    <location>
        <begin position="2107"/>
        <end position="2142"/>
    </location>
</feature>